<proteinExistence type="predicted"/>
<gene>
    <name evidence="1" type="ORF">B0T20DRAFT_392938</name>
</gene>
<dbReference type="AlphaFoldDB" id="A0AAE0UC04"/>
<organism evidence="1 2">
    <name type="scientific">Sordaria brevicollis</name>
    <dbReference type="NCBI Taxonomy" id="83679"/>
    <lineage>
        <taxon>Eukaryota</taxon>
        <taxon>Fungi</taxon>
        <taxon>Dikarya</taxon>
        <taxon>Ascomycota</taxon>
        <taxon>Pezizomycotina</taxon>
        <taxon>Sordariomycetes</taxon>
        <taxon>Sordariomycetidae</taxon>
        <taxon>Sordariales</taxon>
        <taxon>Sordariaceae</taxon>
        <taxon>Sordaria</taxon>
    </lineage>
</organism>
<dbReference type="Proteomes" id="UP001281003">
    <property type="component" value="Unassembled WGS sequence"/>
</dbReference>
<comment type="caution">
    <text evidence="1">The sequence shown here is derived from an EMBL/GenBank/DDBJ whole genome shotgun (WGS) entry which is preliminary data.</text>
</comment>
<protein>
    <submittedName>
        <fullName evidence="1">Uncharacterized protein</fullName>
    </submittedName>
</protein>
<reference evidence="1" key="2">
    <citation type="submission" date="2023-07" db="EMBL/GenBank/DDBJ databases">
        <authorList>
            <consortium name="Lawrence Berkeley National Laboratory"/>
            <person name="Haridas S."/>
            <person name="Hensen N."/>
            <person name="Bonometti L."/>
            <person name="Westerberg I."/>
            <person name="Brannstrom I.O."/>
            <person name="Guillou S."/>
            <person name="Cros-Aarteil S."/>
            <person name="Calhoun S."/>
            <person name="Kuo A."/>
            <person name="Mondo S."/>
            <person name="Pangilinan J."/>
            <person name="Riley R."/>
            <person name="LaButti K."/>
            <person name="Andreopoulos B."/>
            <person name="Lipzen A."/>
            <person name="Chen C."/>
            <person name="Yanf M."/>
            <person name="Daum C."/>
            <person name="Ng V."/>
            <person name="Clum A."/>
            <person name="Steindorff A."/>
            <person name="Ohm R."/>
            <person name="Martin F."/>
            <person name="Silar P."/>
            <person name="Natvig D."/>
            <person name="Lalanne C."/>
            <person name="Gautier V."/>
            <person name="Ament-velasquez S.L."/>
            <person name="Kruys A."/>
            <person name="Hutchinson M.I."/>
            <person name="Powell A.J."/>
            <person name="Barry K."/>
            <person name="Miller A.N."/>
            <person name="Grigoriev I.V."/>
            <person name="Debuchy R."/>
            <person name="Gladieux P."/>
            <person name="Thoren M.H."/>
            <person name="Johannesson H."/>
        </authorList>
    </citation>
    <scope>NUCLEOTIDE SEQUENCE</scope>
    <source>
        <strain evidence="1">FGSC 1904</strain>
    </source>
</reference>
<sequence>MKMMWEIAIKAQTYRRKPSPHSTTCGYATDSRHAGTLRVSSISGLHAPGTLTKPVCFTVPLSMFSSTCIEYVTQLSSTTVHGAVFNCQRHARQKCKCRVMALGITEVRSVKYCRTNRTCTILTGLQALFEPSGPLFGRRCLYKTLNLPKNSTLALLGSDRAQNVPESVVNAHRIHLYKNPQFDQADGDDGEVPSSYGLYGRQDLLTEINVGRNCDAPTHVELRSGKNSMCMRIHPKQTCYLMATRAALIKDRFSCARETVAQAGGSSINVHYWQTRLLLWPTRSPTLVAFEYIYPVECFRYSGRRRYYKEPYALTSSRDSWKPNGVVRRVLMLTCGVRNAEVGMAIVAQAEEV</sequence>
<keyword evidence="2" id="KW-1185">Reference proteome</keyword>
<evidence type="ECO:0000313" key="1">
    <source>
        <dbReference type="EMBL" id="KAK3398542.1"/>
    </source>
</evidence>
<evidence type="ECO:0000313" key="2">
    <source>
        <dbReference type="Proteomes" id="UP001281003"/>
    </source>
</evidence>
<name>A0AAE0UC04_SORBR</name>
<reference evidence="1" key="1">
    <citation type="journal article" date="2023" name="Mol. Phylogenet. Evol.">
        <title>Genome-scale phylogeny and comparative genomics of the fungal order Sordariales.</title>
        <authorList>
            <person name="Hensen N."/>
            <person name="Bonometti L."/>
            <person name="Westerberg I."/>
            <person name="Brannstrom I.O."/>
            <person name="Guillou S."/>
            <person name="Cros-Aarteil S."/>
            <person name="Calhoun S."/>
            <person name="Haridas S."/>
            <person name="Kuo A."/>
            <person name="Mondo S."/>
            <person name="Pangilinan J."/>
            <person name="Riley R."/>
            <person name="LaButti K."/>
            <person name="Andreopoulos B."/>
            <person name="Lipzen A."/>
            <person name="Chen C."/>
            <person name="Yan M."/>
            <person name="Daum C."/>
            <person name="Ng V."/>
            <person name="Clum A."/>
            <person name="Steindorff A."/>
            <person name="Ohm R.A."/>
            <person name="Martin F."/>
            <person name="Silar P."/>
            <person name="Natvig D.O."/>
            <person name="Lalanne C."/>
            <person name="Gautier V."/>
            <person name="Ament-Velasquez S.L."/>
            <person name="Kruys A."/>
            <person name="Hutchinson M.I."/>
            <person name="Powell A.J."/>
            <person name="Barry K."/>
            <person name="Miller A.N."/>
            <person name="Grigoriev I.V."/>
            <person name="Debuchy R."/>
            <person name="Gladieux P."/>
            <person name="Hiltunen Thoren M."/>
            <person name="Johannesson H."/>
        </authorList>
    </citation>
    <scope>NUCLEOTIDE SEQUENCE</scope>
    <source>
        <strain evidence="1">FGSC 1904</strain>
    </source>
</reference>
<accession>A0AAE0UC04</accession>
<dbReference type="EMBL" id="JAUTDP010000006">
    <property type="protein sequence ID" value="KAK3398542.1"/>
    <property type="molecule type" value="Genomic_DNA"/>
</dbReference>